<keyword evidence="3" id="KW-1185">Reference proteome</keyword>
<sequence length="3645" mass="394474">MPQSHPLNLTQNVLNAKQRKHQLISWLCSTTFIVSPVLADAFDFRVEQDALGQVLHVERFEHKHLRPDSPERSPRNGSFRLNDYPIHSQIEHEGLTLKLDKDGTGTKIRVNLFKGRESLGYLDIKDDGTVHVTTQATSDHLFITSTKDIYVEGHTSKGMHDCNLTLQTDANVYLKGVIVVQNLFVVANRIISTDVETEIVADRLSFKAKHLETAGKYRCSFLDIDVENEWENKADFEISDCVTVVNLHTLRNRRRINARRLVVHALQHFDNSNSVDGDSFIVHEQVSLSGLISFQNKGRMRFEQGINIHAADSISVGTMSVLTGDVRLSATRIDIEALANNGKGVIVDIIADHLNSKQIIALSCKVILNVSQKATLDGMHSAHVFTFEGGEVEHKGHLEAQDALEFMELKKFTHASGEIVAHEVKGIVTHFQNDGLINVSKLLQLKGEELNNTGVICGRKTVVDQDLMLKFNYAILNNSGHILAITDDITNDDVKAKLGAIKKREDLQGLTSGKILMGTPQKGRVNRVNNTGRIVAGKMYSGGSFFNDTSAAVFIYDSVFICNSEYITSPGVLDVGLLVVLDKELDNLTTVTDPLTINGNIQTQRLLVKLNRAVTLQGKLVVLDESENLISAESIKLEGDLAWIGQLKVKANTVEIANTSKFQFAPTQSVDSTLDIVLDTSLLTNHGKVVVSTLTLVTPEMIVDNHGTIQAAIHAPVVLRELLNQKDAVISVHNAAELNIKERFYSYGTLEFKESIVLKVCEGEKAAKNAEGVWNANVWFVETVLARKNLTLHTPVFAFLGTSKIDGTLNISTEIGFFTAGKHSVDSLSGSVEKYLLIHQEAVVRVKRDLELERGKLIDDGILTAKAIKVKGGRLESTGKLHATTLDVALSKTAVPMVTIVERVEEDGVDYRSPKKALSVMTTEMPATDVAAYKAKKQKEIDAYNNPPWQRIRFETKRIDRVTDEITEYVEEPGTYLQRSKVLSTATKRMNFQEYLTYERQRRADIAEINTALRNRKKRTITFTEHKVFDVIFAGDTEVKTATINVPCIDMKKAKFDQGTLTGHKVVLGSNTVGSLTVSADTAKILANSVLVIGDVDFSVARSMTAGSGSTIRGIGSATAAARKIAVTLSSGASIVNQGHFVGETVAIGGTAGTLRGNVENSGRIHADALFLSNLAAFRNVGAAAEVQADAAHLNGVRIESKTGKVAFKRLAAFNDISADTLIIIDEPYTAKPSEDLSRFKFLSTLTIDAGRGDYTLQNVTAKHIKINGANIKIGAGVHTECLEISSTNMVFFESGVTVDQIGQIVVHSGNVTIRGNVNVAQFTAKFDRFVVELGSSLICGHLNLTGVNALSSLLSNNGKITTTKLFTTNTLRIENAATGTITMQHSFTKDSTVTVPNFIINNGTIDVKGDVTLARVGYSGAKGTFNASGKFSLIYGDKETLQLGNIHADTINISATTGIVNGGFKAKQVLITASEIHVTQETTVAEKIKLNMSRLHVSARISCPELEIVGATAGSTVSVTATGSITTDKNIVWGNIQTLENLGEIKTKADLVLINIAKIVQNGVLASENNVIIGGESTTELTSDMHSDKKAIFGKTVTIGCKLVQGVKVIAAGSVVITAANTLEVELVESGGSISLNSAKKISVCRLKASGGITFSAAQLIHLGPSIEADGDILIPAGGELSLHHLTLISKRSIVIKRKLKSGHVNAVISGHVVEWDLTGLNQLEQNDFLNGGKYQEVEKLQIKAVDMFRLILPHPVCLTTLPNFLKDSNLEFRTSSFVSSHGIEYPHSLTLTGLTTSHFNEGKPIKIKGRLYTWSSVDQEITGIVDTGKGWIFNKAVKVRPGAQLSALSGNCSADDLFIDQANVLAGNLAVANGVRCAEGHLQVNGNLTARDVSNLYSGNFSCSAAFDRTSWIRVSGNATVTNSFKNEWLNPTDEWHDNEATFIDVGGTLTVGTAGGRSATFLNKCGRVYVNGKINFNGQKFENLSILYKLIRVLDKSGRVTSSSIQLEGGSRVTPLAGGRIEVLDQSIHANNTSVIGRGGIFVNDSEVKDNSSNTTSFVNQGMLSGEKLTARAYTATTTVSSGDETPLTLAKGAMSLTPAGVKFDLPEYMPPTIAGAAATHTGPVIIIVGIFSAMNVKAGRTSGVVDLDDNGVEISDPKVSSEEIARLDQDDFFYGLLDQPSNTLDVWLKLQIDPATQAILKTFATRLYPVIGDFSGGLMQISHSFLVEYKLFQQLAMSCCVNILDSEDFDTREAFYKATHAFTKYLSLYGDISSLPIELRKYIKLEPRREAAMAYAVRRDAMAPATQEQAAAFISEMKDIVTSDNQPYGIGATERDVEEVANKLQRIVIVYEPVTLLDGTVKHIPQLYLPQRYQARVTAPIASIQADVVDIAAEDVMKANGVIPAAKTLRLTAHNHLELSGEITAGQAVYLTVEQGDLDIGPYWDSSKWRASVVGGKELTVIVAKRGYVNIYPGSIFDGKEIIIQCWARLYLSPSVSVEWKSKTESCGWFGCNTKTTRYQEPHYVETITLLNAASATTLESTGSDVDVSGLHLVQTVFGEALRGPITALAAGNVVADALVTPLSSTAVSRFLGIVSYNTEKKHEEALKVTRLHSMPNLVTLEKVLNNPEVMGALLAEMLGVATEAHKKTLEDDPDVAELKRATVRLKAKGMVRGKGASLAGAFAELVAGESIAMNEAISESTTHTSGWTPDFGVIGRAISAIINDCCNDTKDAIAAKAPSAEEEAKKIMAEHMGGVMSVLVDVVQDMMKQRFDSAVKELTEKKKSEPTKDEVIEALKAAATPLIDMLSLNAVSLGTAISEFCTMVNSQHDYKWIGASVGAANVVMQACKMADLIEAVCVNGLEKVWEKGLESLENMISIGISFYDSHVTRKTPHKGSIQALFGLKMRADTLLLNGSDANAMVMDLNAHRVEVGVVCYESDSKDTSGGVSLSLGKTLSVHGEWATHKRRTYVPTRQTAQFMRFGTPGHPVDELVIYGSQLKGVMGTGTIRKLTLVDKADTHAQDGASWNASVNLKDLGQTGWDAVSSVGFGVKGGDSSKVVDGKAEFKCDGVEVLAIETITAETYDRRYGVNATKHFTPAGDAAGATAAFAPSYSGRLELGEDSVGFELPNVMFHEKTETTSQQITRRDAEQAALEAQRQREAAQRAADAAEELQRNALKAICDQFEAENPTLVKDLIAKEAAEAEEQRAAEAEAQRVAEAEAQRQRDLAAQRAAAAAKDTELQKEKINEALVNMLTPGQLAQNVADAEYKKTSAYQIEQELQHIKARTQEMQKMSAAEKNTPEWRKEFMDLHQASERLGVFDPEWRERQATAGAAGMVGTLAVLAPQFTYRMMLGHFAGKAMTEGLLQNAHSEEDVAMAHLVGLATDLAVGSHMPVGGLVARGVPLTTAAAAATAESGGLLNRLRAAGQEFGQWRPDPHAMGSGFLPFTRKVPPAIGTPLEVATAGEARAAAAAVEAPVAEAAVTEAPLSIKREPVKVVTATGDKVTQLHVTGVEGCQSHHIISWTNRHTKNHPLVKAAGYDLEHDMGNRILLPDGTAAELSTTYRTVHQGKHVNTYSEALALDMKVAFEEGRSAGWDQSQYREALERIITETRVKLKNGEIQLNKTSRESLGLPTRTGGE</sequence>
<evidence type="ECO:0000313" key="3">
    <source>
        <dbReference type="Proteomes" id="UP000594001"/>
    </source>
</evidence>
<gene>
    <name evidence="2" type="ORF">CPBP_00219</name>
</gene>
<dbReference type="KEGG" id="pbal:CPBP_00219"/>
<accession>A0A7L9RS74</accession>
<name>A0A7L9RS74_9PROT</name>
<evidence type="ECO:0000256" key="1">
    <source>
        <dbReference type="SAM" id="Coils"/>
    </source>
</evidence>
<evidence type="ECO:0000313" key="2">
    <source>
        <dbReference type="EMBL" id="QOL19463.1"/>
    </source>
</evidence>
<dbReference type="InterPro" id="IPR032871">
    <property type="entry name" value="AHH_dom_containing"/>
</dbReference>
<protein>
    <submittedName>
        <fullName evidence="2">Toxin with AHH nuclease domain</fullName>
    </submittedName>
</protein>
<dbReference type="Pfam" id="PF14412">
    <property type="entry name" value="AHH"/>
    <property type="match status" value="1"/>
</dbReference>
<keyword evidence="1" id="KW-0175">Coiled coil</keyword>
<organism evidence="2 3">
    <name type="scientific">Candidatus Bodocaedibacter vickermanii</name>
    <dbReference type="NCBI Taxonomy" id="2741701"/>
    <lineage>
        <taxon>Bacteria</taxon>
        <taxon>Pseudomonadati</taxon>
        <taxon>Pseudomonadota</taxon>
        <taxon>Alphaproteobacteria</taxon>
        <taxon>Holosporales</taxon>
        <taxon>Candidatus Paracaedibacteraceae</taxon>
        <taxon>Candidatus Bodocaedibacter</taxon>
    </lineage>
</organism>
<dbReference type="RefSeq" id="WP_350332217.1">
    <property type="nucleotide sequence ID" value="NZ_CP054719.1"/>
</dbReference>
<dbReference type="Proteomes" id="UP000594001">
    <property type="component" value="Chromosome"/>
</dbReference>
<dbReference type="EMBL" id="CP054719">
    <property type="protein sequence ID" value="QOL19463.1"/>
    <property type="molecule type" value="Genomic_DNA"/>
</dbReference>
<proteinExistence type="predicted"/>
<reference evidence="2 3" key="1">
    <citation type="submission" date="2020-06" db="EMBL/GenBank/DDBJ databases">
        <title>The endosymbiont of the kinetoplastid Bodo saltans is a Paracaedibacter-like alpha-proteobacterium possessing a putative toxin-antitoxin system.</title>
        <authorList>
            <person name="Midha S."/>
            <person name="Rigden D.J."/>
            <person name="Siozios S."/>
            <person name="Hurst G.D.D."/>
            <person name="Jackson A.P."/>
        </authorList>
    </citation>
    <scope>NUCLEOTIDE SEQUENCE [LARGE SCALE GENOMIC DNA]</scope>
    <source>
        <strain evidence="2">Lake Konstanz</strain>
    </source>
</reference>
<feature type="coiled-coil region" evidence="1">
    <location>
        <begin position="3150"/>
        <end position="3254"/>
    </location>
</feature>